<evidence type="ECO:0000259" key="6">
    <source>
        <dbReference type="Pfam" id="PF25869"/>
    </source>
</evidence>
<dbReference type="GO" id="GO:0030288">
    <property type="term" value="C:outer membrane-bounded periplasmic space"/>
    <property type="evidence" value="ECO:0007669"/>
    <property type="project" value="TreeGrafter"/>
</dbReference>
<dbReference type="AlphaFoldDB" id="A0A0W0ZQZ6"/>
<dbReference type="GO" id="GO:0060003">
    <property type="term" value="P:copper ion export"/>
    <property type="evidence" value="ECO:0007669"/>
    <property type="project" value="TreeGrafter"/>
</dbReference>
<dbReference type="FunFam" id="2.40.420.20:FF:000006">
    <property type="entry name" value="RND family efflux transporter MFP subunit"/>
    <property type="match status" value="1"/>
</dbReference>
<dbReference type="InterPro" id="IPR058627">
    <property type="entry name" value="MdtA-like_C"/>
</dbReference>
<dbReference type="Gene3D" id="6.10.140.730">
    <property type="match status" value="1"/>
</dbReference>
<dbReference type="GO" id="GO:0046914">
    <property type="term" value="F:transition metal ion binding"/>
    <property type="evidence" value="ECO:0007669"/>
    <property type="project" value="TreeGrafter"/>
</dbReference>
<evidence type="ECO:0000259" key="7">
    <source>
        <dbReference type="Pfam" id="PF25919"/>
    </source>
</evidence>
<comment type="caution">
    <text evidence="10">The sequence shown here is derived from an EMBL/GenBank/DDBJ whole genome shotgun (WGS) entry which is preliminary data.</text>
</comment>
<dbReference type="GO" id="GO:0046686">
    <property type="term" value="P:response to cadmium ion"/>
    <property type="evidence" value="ECO:0007669"/>
    <property type="project" value="UniProtKB-KW"/>
</dbReference>
<dbReference type="STRING" id="947033.Lste_0160"/>
<dbReference type="Gene3D" id="2.40.420.20">
    <property type="match status" value="1"/>
</dbReference>
<dbReference type="Pfam" id="PF25919">
    <property type="entry name" value="BSH_CusB"/>
    <property type="match status" value="1"/>
</dbReference>
<dbReference type="Pfam" id="PF11604">
    <property type="entry name" value="CusF_Ec"/>
    <property type="match status" value="1"/>
</dbReference>
<dbReference type="InterPro" id="IPR021647">
    <property type="entry name" value="CusF_Ec"/>
</dbReference>
<dbReference type="GO" id="GO:0015679">
    <property type="term" value="P:plasma membrane copper ion transport"/>
    <property type="evidence" value="ECO:0007669"/>
    <property type="project" value="TreeGrafter"/>
</dbReference>
<feature type="domain" description="CusB-like three alpha-helical bundle" evidence="6">
    <location>
        <begin position="150"/>
        <end position="196"/>
    </location>
</feature>
<dbReference type="NCBIfam" id="TIGR01730">
    <property type="entry name" value="RND_mfp"/>
    <property type="match status" value="1"/>
</dbReference>
<evidence type="ECO:0000256" key="5">
    <source>
        <dbReference type="ARBA" id="ARBA00058766"/>
    </source>
</evidence>
<evidence type="ECO:0000256" key="1">
    <source>
        <dbReference type="ARBA" id="ARBA00009477"/>
    </source>
</evidence>
<organism evidence="10 11">
    <name type="scientific">Legionella steelei</name>
    <dbReference type="NCBI Taxonomy" id="947033"/>
    <lineage>
        <taxon>Bacteria</taxon>
        <taxon>Pseudomonadati</taxon>
        <taxon>Pseudomonadota</taxon>
        <taxon>Gammaproteobacteria</taxon>
        <taxon>Legionellales</taxon>
        <taxon>Legionellaceae</taxon>
        <taxon>Legionella</taxon>
    </lineage>
</organism>
<dbReference type="InterPro" id="IPR051909">
    <property type="entry name" value="MFP_Cation_Efflux"/>
</dbReference>
<keyword evidence="3" id="KW-0862">Zinc</keyword>
<proteinExistence type="inferred from homology"/>
<comment type="similarity">
    <text evidence="1">Belongs to the membrane fusion protein (MFP) (TC 8.A.1) family.</text>
</comment>
<dbReference type="Pfam" id="PF25967">
    <property type="entry name" value="RND-MFP_C"/>
    <property type="match status" value="1"/>
</dbReference>
<evidence type="ECO:0000256" key="4">
    <source>
        <dbReference type="ARBA" id="ARBA00043263"/>
    </source>
</evidence>
<feature type="domain" description="CusB-like barrel-sandwich hybrid" evidence="7">
    <location>
        <begin position="115"/>
        <end position="228"/>
    </location>
</feature>
<reference evidence="10 11" key="1">
    <citation type="submission" date="2015-11" db="EMBL/GenBank/DDBJ databases">
        <title>Genomic analysis of 38 Legionella species identifies large and diverse effector repertoires.</title>
        <authorList>
            <person name="Burstein D."/>
            <person name="Amaro F."/>
            <person name="Zusman T."/>
            <person name="Lifshitz Z."/>
            <person name="Cohen O."/>
            <person name="Gilbert J.A."/>
            <person name="Pupko T."/>
            <person name="Shuman H.A."/>
            <person name="Segal G."/>
        </authorList>
    </citation>
    <scope>NUCLEOTIDE SEQUENCE [LARGE SCALE GENOMIC DNA]</scope>
    <source>
        <strain evidence="10 11">IMVS3376</strain>
    </source>
</reference>
<dbReference type="InterPro" id="IPR058792">
    <property type="entry name" value="Beta-barrel_RND_2"/>
</dbReference>
<protein>
    <submittedName>
        <fullName evidence="10">Copper/silver efflux system, membrane fusion protein</fullName>
    </submittedName>
</protein>
<evidence type="ECO:0000259" key="9">
    <source>
        <dbReference type="Pfam" id="PF25967"/>
    </source>
</evidence>
<feature type="domain" description="CusB-like beta-barrel" evidence="8">
    <location>
        <begin position="234"/>
        <end position="308"/>
    </location>
</feature>
<evidence type="ECO:0000313" key="11">
    <source>
        <dbReference type="Proteomes" id="UP000054926"/>
    </source>
</evidence>
<keyword evidence="4" id="KW-0105">Cadmium resistance</keyword>
<dbReference type="Gene3D" id="2.40.50.320">
    <property type="entry name" value="Copper binding periplasmic protein CusF"/>
    <property type="match status" value="1"/>
</dbReference>
<dbReference type="RefSeq" id="WP_080454164.1">
    <property type="nucleotide sequence ID" value="NZ_LNYY01000002.1"/>
</dbReference>
<keyword evidence="11" id="KW-1185">Reference proteome</keyword>
<evidence type="ECO:0000256" key="2">
    <source>
        <dbReference type="ARBA" id="ARBA00022448"/>
    </source>
</evidence>
<dbReference type="InterPro" id="IPR058790">
    <property type="entry name" value="BSH_CusB"/>
</dbReference>
<dbReference type="InterPro" id="IPR042230">
    <property type="entry name" value="CusF_sf"/>
</dbReference>
<dbReference type="PANTHER" id="PTHR30097:SF15">
    <property type="entry name" value="CATION EFFLUX SYSTEM PROTEIN CUSB"/>
    <property type="match status" value="1"/>
</dbReference>
<dbReference type="OrthoDB" id="9806939at2"/>
<feature type="domain" description="Multidrug resistance protein MdtA-like C-terminal permuted SH3" evidence="9">
    <location>
        <begin position="315"/>
        <end position="373"/>
    </location>
</feature>
<dbReference type="PATRIC" id="fig|947033.5.peg.175"/>
<dbReference type="GO" id="GO:0016020">
    <property type="term" value="C:membrane"/>
    <property type="evidence" value="ECO:0007669"/>
    <property type="project" value="InterPro"/>
</dbReference>
<evidence type="ECO:0000256" key="3">
    <source>
        <dbReference type="ARBA" id="ARBA00022833"/>
    </source>
</evidence>
<sequence length="488" mass="54692">MNKKLIALALITLILGVVLGRWTTNTTVSQKDKKPMYWIDAMEPTIHYPGPGTSRMGMELTPVYAEEHQNEATVHISPAVINNLGIRLAPVVQTNLAKTMDTIGYVEPNENQIGHIHTYADGWVKNLVVKTMGEPVKKGQLLLQYYSPQLVTAQEEYLIALESKNPVLINASYKKLQALHISEQQIQEIKTTRKANQLVAIYAPQEGIVAQLNIREGMRVTPDTEMMSLVDLASVWMIAQIFEEQANWVHIGDCATAKISAFPQQQWKGAVEYIYPQLDPTTRTVKVRFRFENPDGQLKPNMYVSIVILTQPKTNVLNIPLEALIRNSQGDRVIVALGQGRFEVRPVTIGMEAENQVEIISGLKRGEEVVISGQFLLDSESNLKTGLERLQTPKKNMSDQVSAASADTIIRGLGTIKEVNPTKHSLTIQHDAIPTLNWPAMKMNFPVSPEIVLDDFKIGDLIQFDLEKKNTDFMITKIKKLPKDDHSK</sequence>
<evidence type="ECO:0000259" key="8">
    <source>
        <dbReference type="Pfam" id="PF25954"/>
    </source>
</evidence>
<dbReference type="Pfam" id="PF25954">
    <property type="entry name" value="Beta-barrel_RND_2"/>
    <property type="match status" value="1"/>
</dbReference>
<dbReference type="GO" id="GO:0022857">
    <property type="term" value="F:transmembrane transporter activity"/>
    <property type="evidence" value="ECO:0007669"/>
    <property type="project" value="InterPro"/>
</dbReference>
<dbReference type="InterPro" id="IPR006143">
    <property type="entry name" value="RND_pump_MFP"/>
</dbReference>
<keyword evidence="2" id="KW-0813">Transport</keyword>
<dbReference type="Proteomes" id="UP000054926">
    <property type="component" value="Unassembled WGS sequence"/>
</dbReference>
<dbReference type="FunFam" id="2.40.30.170:FF:000010">
    <property type="entry name" value="Efflux RND transporter periplasmic adaptor subunit"/>
    <property type="match status" value="1"/>
</dbReference>
<dbReference type="PANTHER" id="PTHR30097">
    <property type="entry name" value="CATION EFFLUX SYSTEM PROTEIN CUSB"/>
    <property type="match status" value="1"/>
</dbReference>
<dbReference type="InterPro" id="IPR058791">
    <property type="entry name" value="3HB_CusB"/>
</dbReference>
<dbReference type="SUPFAM" id="SSF111369">
    <property type="entry name" value="HlyD-like secretion proteins"/>
    <property type="match status" value="1"/>
</dbReference>
<gene>
    <name evidence="10" type="primary">cusB_2</name>
    <name evidence="10" type="ORF">Lste_0160</name>
</gene>
<dbReference type="EMBL" id="LNYY01000002">
    <property type="protein sequence ID" value="KTD71585.1"/>
    <property type="molecule type" value="Genomic_DNA"/>
</dbReference>
<dbReference type="Gene3D" id="2.40.30.170">
    <property type="match status" value="1"/>
</dbReference>
<comment type="function">
    <text evidence="5">CzcA and CzcB together would act in zinc efflux nearly as effectively as the complete czc efflux system (CzcABC). The CzcB protein is thought to funnel zinc cations to the CzcA transport protein.</text>
</comment>
<evidence type="ECO:0000313" key="10">
    <source>
        <dbReference type="EMBL" id="KTD71585.1"/>
    </source>
</evidence>
<dbReference type="Pfam" id="PF25869">
    <property type="entry name" value="3HB_CusB"/>
    <property type="match status" value="1"/>
</dbReference>
<name>A0A0W0ZQZ6_9GAMM</name>
<accession>A0A0W0ZQZ6</accession>